<sequence length="284" mass="28949">MTAIGTRQRRRPRHARALRRGTIAAAVGAAVCGSLGVVGSGVAAATTWYPVPENGAPGGLVLETSTRSLSVPDLQPGHPAYWQVHTVVDRDEPIRTTVQLHRDGALVEHPDGLRLTVSACEEPWQGLDATPICEGGSIPGDAVVSADPSTPRSVDAVPVPVVDPDADGETWLLVELAIADSARAAADDDLMGLTATVGLGVTASADEPIDGHPEAAEPDPGPHSDPVGRAPTSGAGLLASTGAGFAAPVLLAAALVLTGVAVRLRRSATGRPQRPSPELPGDPR</sequence>
<feature type="transmembrane region" description="Helical" evidence="2">
    <location>
        <begin position="245"/>
        <end position="264"/>
    </location>
</feature>
<comment type="caution">
    <text evidence="3">The sequence shown here is derived from an EMBL/GenBank/DDBJ whole genome shotgun (WGS) entry which is preliminary data.</text>
</comment>
<protein>
    <submittedName>
        <fullName evidence="3">Uncharacterized protein</fullName>
    </submittedName>
</protein>
<dbReference type="RefSeq" id="WP_289475056.1">
    <property type="nucleotide sequence ID" value="NZ_JAUCMN010000012.1"/>
</dbReference>
<organism evidence="3 4">
    <name type="scientific">Curtobacterium caseinilyticum</name>
    <dbReference type="NCBI Taxonomy" id="3055137"/>
    <lineage>
        <taxon>Bacteria</taxon>
        <taxon>Bacillati</taxon>
        <taxon>Actinomycetota</taxon>
        <taxon>Actinomycetes</taxon>
        <taxon>Micrococcales</taxon>
        <taxon>Microbacteriaceae</taxon>
        <taxon>Curtobacterium</taxon>
    </lineage>
</organism>
<gene>
    <name evidence="3" type="ORF">QUG93_14630</name>
</gene>
<accession>A0ABT7TTI7</accession>
<reference evidence="3 4" key="1">
    <citation type="submission" date="2023-06" db="EMBL/GenBank/DDBJ databases">
        <authorList>
            <person name="Feng G."/>
            <person name="Li J."/>
            <person name="Zhu H."/>
        </authorList>
    </citation>
    <scope>NUCLEOTIDE SEQUENCE [LARGE SCALE GENOMIC DNA]</scope>
    <source>
        <strain evidence="3 4">RHCKG28</strain>
    </source>
</reference>
<dbReference type="EMBL" id="JAUCMN010000012">
    <property type="protein sequence ID" value="MDM7892926.1"/>
    <property type="molecule type" value="Genomic_DNA"/>
</dbReference>
<dbReference type="Proteomes" id="UP001236404">
    <property type="component" value="Unassembled WGS sequence"/>
</dbReference>
<keyword evidence="2" id="KW-0812">Transmembrane</keyword>
<name>A0ABT7TTI7_9MICO</name>
<evidence type="ECO:0000313" key="4">
    <source>
        <dbReference type="Proteomes" id="UP001236404"/>
    </source>
</evidence>
<keyword evidence="4" id="KW-1185">Reference proteome</keyword>
<evidence type="ECO:0000256" key="2">
    <source>
        <dbReference type="SAM" id="Phobius"/>
    </source>
</evidence>
<keyword evidence="2" id="KW-0472">Membrane</keyword>
<evidence type="ECO:0000256" key="1">
    <source>
        <dbReference type="SAM" id="MobiDB-lite"/>
    </source>
</evidence>
<feature type="region of interest" description="Disordered" evidence="1">
    <location>
        <begin position="204"/>
        <end position="235"/>
    </location>
</feature>
<evidence type="ECO:0000313" key="3">
    <source>
        <dbReference type="EMBL" id="MDM7892926.1"/>
    </source>
</evidence>
<keyword evidence="2" id="KW-1133">Transmembrane helix</keyword>
<proteinExistence type="predicted"/>